<keyword evidence="12" id="KW-0456">Lyase</keyword>
<dbReference type="PANTHER" id="PTHR11455:SF9">
    <property type="entry name" value="CRYPTOCHROME CIRCADIAN CLOCK 5 ISOFORM X1"/>
    <property type="match status" value="1"/>
</dbReference>
<dbReference type="PROSITE" id="PS00394">
    <property type="entry name" value="DNA_PHOTOLYASES_1_1"/>
    <property type="match status" value="1"/>
</dbReference>
<gene>
    <name evidence="12" type="ORF">SAMN02927923_03880</name>
</gene>
<evidence type="ECO:0000256" key="5">
    <source>
        <dbReference type="ARBA" id="ARBA00022827"/>
    </source>
</evidence>
<keyword evidence="4 8" id="KW-0285">Flavoprotein</keyword>
<dbReference type="Gene3D" id="1.10.579.10">
    <property type="entry name" value="DNA Cyclobutane Dipyrimidine Photolyase, subunit A, domain 3"/>
    <property type="match status" value="1"/>
</dbReference>
<evidence type="ECO:0000259" key="11">
    <source>
        <dbReference type="PROSITE" id="PS51645"/>
    </source>
</evidence>
<evidence type="ECO:0000313" key="12">
    <source>
        <dbReference type="EMBL" id="SCZ07565.1"/>
    </source>
</evidence>
<dbReference type="InterPro" id="IPR014729">
    <property type="entry name" value="Rossmann-like_a/b/a_fold"/>
</dbReference>
<accession>A0A1G5L3U7</accession>
<feature type="binding site" evidence="8">
    <location>
        <position position="242"/>
    </location>
    <ligand>
        <name>FAD</name>
        <dbReference type="ChEBI" id="CHEBI:57692"/>
    </ligand>
</feature>
<evidence type="ECO:0000256" key="10">
    <source>
        <dbReference type="RuleBase" id="RU004182"/>
    </source>
</evidence>
<evidence type="ECO:0000313" key="13">
    <source>
        <dbReference type="Proteomes" id="UP000199569"/>
    </source>
</evidence>
<dbReference type="STRING" id="549386.SAMN02927923_03880"/>
<feature type="binding site" evidence="8">
    <location>
        <begin position="254"/>
        <end position="258"/>
    </location>
    <ligand>
        <name>FAD</name>
        <dbReference type="ChEBI" id="CHEBI:57692"/>
    </ligand>
</feature>
<name>A0A1G5L3U7_9HYPH</name>
<sequence>MLHSSAAFLGELRVPAPVLVWFRDDYRLTDNPALSAAVETGAPVLCLAILEESADGLRHMGGAARWWLHGSLLALDESLHEVGSRLLLLKAPALNALETVASITGASAIFWNRRYGAAEIALDSTIKARLTDRGLKVQSFSGRLLNEPWQVLNQAGKHFQVFTPYLRAVMARPVAAPAPAPKMIPGGPWPEELARLHIDIDDLGLRPTNPDWASEFAPIWKPGEQNAQRRLRNFLESNLHGYALGRDLPAQDATSRLSPHLRFGEISPRQVWHAVTHLVGERPDLSQDAQKYLSEVIWRDFTHQLLHTYPHLPEKSHAPRFENFPWEDDSRTLSAWRKGRTGYPIVDAGMRQLWRTGWMHNRVRMIVASFLVKHLLIDWRQGEAWFWDTLVDADPANNAFSWQWIAGSGPDSAPFYRIFNPVTQGEKFDPDGAYVRTYVPELSGLPNAFIHKPWEAPVSVLKSAGVELGKTYPNPVVPHGPARERALAAFRSLRNTISSKELDP</sequence>
<evidence type="ECO:0000256" key="8">
    <source>
        <dbReference type="PIRSR" id="PIRSR602081-1"/>
    </source>
</evidence>
<dbReference type="PANTHER" id="PTHR11455">
    <property type="entry name" value="CRYPTOCHROME"/>
    <property type="match status" value="1"/>
</dbReference>
<comment type="cofactor">
    <cofactor evidence="1">
        <name>(6R)-5,10-methylene-5,6,7,8-tetrahydrofolate</name>
        <dbReference type="ChEBI" id="CHEBI:15636"/>
    </cofactor>
</comment>
<reference evidence="12 13" key="1">
    <citation type="submission" date="2016-10" db="EMBL/GenBank/DDBJ databases">
        <authorList>
            <person name="de Groot N.N."/>
        </authorList>
    </citation>
    <scope>NUCLEOTIDE SEQUENCE [LARGE SCALE GENOMIC DNA]</scope>
    <source>
        <strain evidence="12 13">CGMCC 1.7666</strain>
    </source>
</reference>
<dbReference type="EC" id="4.1.99.3" evidence="2"/>
<feature type="site" description="Electron transfer via tryptophanyl radical" evidence="9">
    <location>
        <position position="379"/>
    </location>
</feature>
<dbReference type="AlphaFoldDB" id="A0A1G5L3U7"/>
<dbReference type="GO" id="GO:0003904">
    <property type="term" value="F:deoxyribodipyrimidine photo-lyase activity"/>
    <property type="evidence" value="ECO:0007669"/>
    <property type="project" value="UniProtKB-EC"/>
</dbReference>
<evidence type="ECO:0000256" key="3">
    <source>
        <dbReference type="ARBA" id="ARBA00014046"/>
    </source>
</evidence>
<comment type="cofactor">
    <cofactor evidence="8">
        <name>FAD</name>
        <dbReference type="ChEBI" id="CHEBI:57692"/>
    </cofactor>
    <text evidence="8">Binds 1 FAD per subunit.</text>
</comment>
<dbReference type="InterPro" id="IPR036155">
    <property type="entry name" value="Crypto/Photolyase_N_sf"/>
</dbReference>
<dbReference type="OrthoDB" id="9772484at2"/>
<comment type="similarity">
    <text evidence="10">Belongs to the DNA photolyase family.</text>
</comment>
<dbReference type="SUPFAM" id="SSF48173">
    <property type="entry name" value="Cryptochrome/photolyase FAD-binding domain"/>
    <property type="match status" value="1"/>
</dbReference>
<dbReference type="EMBL" id="FMVJ01000014">
    <property type="protein sequence ID" value="SCZ07565.1"/>
    <property type="molecule type" value="Genomic_DNA"/>
</dbReference>
<feature type="site" description="Electron transfer via tryptophanyl radical" evidence="9">
    <location>
        <position position="326"/>
    </location>
</feature>
<dbReference type="Gene3D" id="1.25.40.80">
    <property type="match status" value="1"/>
</dbReference>
<dbReference type="PROSITE" id="PS00691">
    <property type="entry name" value="DNA_PHOTOLYASES_1_2"/>
    <property type="match status" value="1"/>
</dbReference>
<dbReference type="Proteomes" id="UP000199569">
    <property type="component" value="Unassembled WGS sequence"/>
</dbReference>
<evidence type="ECO:0000256" key="4">
    <source>
        <dbReference type="ARBA" id="ARBA00022630"/>
    </source>
</evidence>
<evidence type="ECO:0000256" key="1">
    <source>
        <dbReference type="ARBA" id="ARBA00001932"/>
    </source>
</evidence>
<dbReference type="InterPro" id="IPR036134">
    <property type="entry name" value="Crypto/Photolyase_FAD-like_sf"/>
</dbReference>
<dbReference type="Gene3D" id="3.40.50.620">
    <property type="entry name" value="HUPs"/>
    <property type="match status" value="1"/>
</dbReference>
<dbReference type="GO" id="GO:0009416">
    <property type="term" value="P:response to light stimulus"/>
    <property type="evidence" value="ECO:0007669"/>
    <property type="project" value="TreeGrafter"/>
</dbReference>
<evidence type="ECO:0000256" key="9">
    <source>
        <dbReference type="PIRSR" id="PIRSR602081-2"/>
    </source>
</evidence>
<dbReference type="GO" id="GO:0071949">
    <property type="term" value="F:FAD binding"/>
    <property type="evidence" value="ECO:0007669"/>
    <property type="project" value="TreeGrafter"/>
</dbReference>
<dbReference type="GO" id="GO:0000719">
    <property type="term" value="P:photoreactive repair"/>
    <property type="evidence" value="ECO:0007669"/>
    <property type="project" value="UniProtKB-ARBA"/>
</dbReference>
<dbReference type="GO" id="GO:0003677">
    <property type="term" value="F:DNA binding"/>
    <property type="evidence" value="ECO:0007669"/>
    <property type="project" value="TreeGrafter"/>
</dbReference>
<protein>
    <recommendedName>
        <fullName evidence="3">Deoxyribodipyrimidine photo-lyase</fullName>
        <ecNumber evidence="2">4.1.99.3</ecNumber>
    </recommendedName>
</protein>
<dbReference type="PRINTS" id="PR00147">
    <property type="entry name" value="DNAPHOTLYASE"/>
</dbReference>
<evidence type="ECO:0000256" key="6">
    <source>
        <dbReference type="ARBA" id="ARBA00022991"/>
    </source>
</evidence>
<dbReference type="InterPro" id="IPR005101">
    <property type="entry name" value="Cryptochr/Photolyase_FAD-bd"/>
</dbReference>
<dbReference type="Pfam" id="PF03441">
    <property type="entry name" value="FAD_binding_7"/>
    <property type="match status" value="1"/>
</dbReference>
<feature type="domain" description="Photolyase/cryptochrome alpha/beta" evidence="11">
    <location>
        <begin position="16"/>
        <end position="145"/>
    </location>
</feature>
<keyword evidence="5 8" id="KW-0274">FAD</keyword>
<dbReference type="InterPro" id="IPR018394">
    <property type="entry name" value="DNA_photolyase_1_CS_C"/>
</dbReference>
<organism evidence="12 13">
    <name type="scientific">Microvirga guangxiensis</name>
    <dbReference type="NCBI Taxonomy" id="549386"/>
    <lineage>
        <taxon>Bacteria</taxon>
        <taxon>Pseudomonadati</taxon>
        <taxon>Pseudomonadota</taxon>
        <taxon>Alphaproteobacteria</taxon>
        <taxon>Hyphomicrobiales</taxon>
        <taxon>Methylobacteriaceae</taxon>
        <taxon>Microvirga</taxon>
    </lineage>
</organism>
<dbReference type="Pfam" id="PF00875">
    <property type="entry name" value="DNA_photolyase"/>
    <property type="match status" value="1"/>
</dbReference>
<keyword evidence="6 10" id="KW-0157">Chromophore</keyword>
<dbReference type="FunFam" id="1.10.579.10:FF:000003">
    <property type="entry name" value="Deoxyribodipyrimidine photo-lyase"/>
    <property type="match status" value="1"/>
</dbReference>
<comment type="catalytic activity">
    <reaction evidence="7">
        <text>cyclobutadipyrimidine (in DNA) = 2 pyrimidine residues (in DNA).</text>
        <dbReference type="EC" id="4.1.99.3"/>
    </reaction>
</comment>
<dbReference type="RefSeq" id="WP_091138310.1">
    <property type="nucleotide sequence ID" value="NZ_FMVJ01000014.1"/>
</dbReference>
<dbReference type="InterPro" id="IPR002081">
    <property type="entry name" value="Cryptochrome/DNA_photolyase_1"/>
</dbReference>
<proteinExistence type="inferred from homology"/>
<evidence type="ECO:0000256" key="7">
    <source>
        <dbReference type="ARBA" id="ARBA00033999"/>
    </source>
</evidence>
<evidence type="ECO:0000256" key="2">
    <source>
        <dbReference type="ARBA" id="ARBA00013149"/>
    </source>
</evidence>
<dbReference type="PROSITE" id="PS51645">
    <property type="entry name" value="PHR_CRY_ALPHA_BETA"/>
    <property type="match status" value="1"/>
</dbReference>
<feature type="binding site" evidence="8">
    <location>
        <begin position="392"/>
        <end position="394"/>
    </location>
    <ligand>
        <name>FAD</name>
        <dbReference type="ChEBI" id="CHEBI:57692"/>
    </ligand>
</feature>
<feature type="site" description="Electron transfer via tryptophanyl radical" evidence="9">
    <location>
        <position position="402"/>
    </location>
</feature>
<dbReference type="InterPro" id="IPR006050">
    <property type="entry name" value="DNA_photolyase_N"/>
</dbReference>
<keyword evidence="13" id="KW-1185">Reference proteome</keyword>
<feature type="binding site" evidence="8">
    <location>
        <position position="292"/>
    </location>
    <ligand>
        <name>FAD</name>
        <dbReference type="ChEBI" id="CHEBI:57692"/>
    </ligand>
</feature>
<dbReference type="SUPFAM" id="SSF52425">
    <property type="entry name" value="Cryptochrome/photolyase, N-terminal domain"/>
    <property type="match status" value="1"/>
</dbReference>